<dbReference type="Gene3D" id="3.30.310.250">
    <property type="entry name" value="Sporulation inhibitor of replication protein SirA"/>
    <property type="match status" value="1"/>
</dbReference>
<evidence type="ECO:0000313" key="2">
    <source>
        <dbReference type="Proteomes" id="UP000520011"/>
    </source>
</evidence>
<keyword evidence="2" id="KW-1185">Reference proteome</keyword>
<sequence>MAHYWVYLFRDEVVSGYYHRPEKIVELLREYQYQTAPLKSIYRKQIEFITEKISFSRLELGVNEHFSGQVEKNLERNMLVLKDEQTNEEALIIVQKRRLLLVCDSQALIDRFFQALAMVSPSFLAVDVHFRHHQWLTLAANERKFA</sequence>
<dbReference type="EMBL" id="JACHEP010000002">
    <property type="protein sequence ID" value="MBB5323564.1"/>
    <property type="molecule type" value="Genomic_DNA"/>
</dbReference>
<proteinExistence type="predicted"/>
<reference evidence="1 2" key="1">
    <citation type="submission" date="2020-08" db="EMBL/GenBank/DDBJ databases">
        <title>Genomic Encyclopedia of Type Strains, Phase IV (KMG-IV): sequencing the most valuable type-strain genomes for metagenomic binning, comparative biology and taxonomic classification.</title>
        <authorList>
            <person name="Goeker M."/>
        </authorList>
    </citation>
    <scope>NUCLEOTIDE SEQUENCE [LARGE SCALE GENOMIC DNA]</scope>
    <source>
        <strain evidence="1 2">DSM 16325</strain>
    </source>
</reference>
<dbReference type="AlphaFoldDB" id="A0A7W8MTV7"/>
<dbReference type="Proteomes" id="UP000520011">
    <property type="component" value="Unassembled WGS sequence"/>
</dbReference>
<name>A0A7W8MTV7_9BACL</name>
<gene>
    <name evidence="1" type="ORF">HNQ34_000656</name>
</gene>
<dbReference type="InterPro" id="IPR019683">
    <property type="entry name" value="SirA"/>
</dbReference>
<dbReference type="Pfam" id="PF10747">
    <property type="entry name" value="SirA"/>
    <property type="match status" value="1"/>
</dbReference>
<dbReference type="RefSeq" id="WP_183251445.1">
    <property type="nucleotide sequence ID" value="NZ_JACHEP010000002.1"/>
</dbReference>
<evidence type="ECO:0000313" key="1">
    <source>
        <dbReference type="EMBL" id="MBB5323564.1"/>
    </source>
</evidence>
<comment type="caution">
    <text evidence="1">The sequence shown here is derived from an EMBL/GenBank/DDBJ whole genome shotgun (WGS) entry which is preliminary data.</text>
</comment>
<accession>A0A7W8MTV7</accession>
<dbReference type="InterPro" id="IPR038449">
    <property type="entry name" value="SirA_sf"/>
</dbReference>
<protein>
    <recommendedName>
        <fullName evidence="3">Sporulation inhibitor of replication protein SirA</fullName>
    </recommendedName>
</protein>
<organism evidence="1 2">
    <name type="scientific">Anoxybacteroides tepidamans</name>
    <dbReference type="NCBI Taxonomy" id="265948"/>
    <lineage>
        <taxon>Bacteria</taxon>
        <taxon>Bacillati</taxon>
        <taxon>Bacillota</taxon>
        <taxon>Bacilli</taxon>
        <taxon>Bacillales</taxon>
        <taxon>Anoxybacillaceae</taxon>
        <taxon>Anoxybacteroides</taxon>
    </lineage>
</organism>
<evidence type="ECO:0008006" key="3">
    <source>
        <dbReference type="Google" id="ProtNLM"/>
    </source>
</evidence>